<evidence type="ECO:0000313" key="3">
    <source>
        <dbReference type="Proteomes" id="UP000054928"/>
    </source>
</evidence>
<accession>A0A0P1B399</accession>
<evidence type="ECO:0000313" key="2">
    <source>
        <dbReference type="EMBL" id="CEG48532.1"/>
    </source>
</evidence>
<keyword evidence="3" id="KW-1185">Reference proteome</keyword>
<feature type="region of interest" description="Disordered" evidence="1">
    <location>
        <begin position="41"/>
        <end position="64"/>
    </location>
</feature>
<protein>
    <submittedName>
        <fullName evidence="2">Uncharacterized protein</fullName>
    </submittedName>
</protein>
<name>A0A0P1B399_PLAHL</name>
<reference evidence="3" key="1">
    <citation type="submission" date="2014-09" db="EMBL/GenBank/DDBJ databases">
        <authorList>
            <person name="Sharma Rahul"/>
            <person name="Thines Marco"/>
        </authorList>
    </citation>
    <scope>NUCLEOTIDE SEQUENCE [LARGE SCALE GENOMIC DNA]</scope>
</reference>
<organism evidence="2 3">
    <name type="scientific">Plasmopara halstedii</name>
    <name type="common">Downy mildew of sunflower</name>
    <dbReference type="NCBI Taxonomy" id="4781"/>
    <lineage>
        <taxon>Eukaryota</taxon>
        <taxon>Sar</taxon>
        <taxon>Stramenopiles</taxon>
        <taxon>Oomycota</taxon>
        <taxon>Peronosporomycetes</taxon>
        <taxon>Peronosporales</taxon>
        <taxon>Peronosporaceae</taxon>
        <taxon>Plasmopara</taxon>
    </lineage>
</organism>
<dbReference type="Proteomes" id="UP000054928">
    <property type="component" value="Unassembled WGS sequence"/>
</dbReference>
<proteinExistence type="predicted"/>
<evidence type="ECO:0000256" key="1">
    <source>
        <dbReference type="SAM" id="MobiDB-lite"/>
    </source>
</evidence>
<dbReference type="RefSeq" id="XP_024584901.1">
    <property type="nucleotide sequence ID" value="XM_024719620.1"/>
</dbReference>
<sequence>MQQKYPNGKRSIVDESAGRSLPTVHVKNKLYLNISHAYASDVSGQSKSRAWKDVPRPGFKVGNA</sequence>
<dbReference type="EMBL" id="CCYD01002939">
    <property type="protein sequence ID" value="CEG48532.1"/>
    <property type="molecule type" value="Genomic_DNA"/>
</dbReference>
<dbReference type="GeneID" id="36401405"/>
<dbReference type="AlphaFoldDB" id="A0A0P1B399"/>